<evidence type="ECO:0000256" key="1">
    <source>
        <dbReference type="SAM" id="MobiDB-lite"/>
    </source>
</evidence>
<reference evidence="2" key="1">
    <citation type="submission" date="2020-03" db="EMBL/GenBank/DDBJ databases">
        <authorList>
            <person name="Weist P."/>
        </authorList>
    </citation>
    <scope>NUCLEOTIDE SEQUENCE</scope>
</reference>
<evidence type="ECO:0000313" key="2">
    <source>
        <dbReference type="EMBL" id="CAB1460045.1"/>
    </source>
</evidence>
<feature type="region of interest" description="Disordered" evidence="1">
    <location>
        <begin position="25"/>
        <end position="101"/>
    </location>
</feature>
<accession>A0A9N7W4C2</accession>
<evidence type="ECO:0000313" key="3">
    <source>
        <dbReference type="Proteomes" id="UP001153269"/>
    </source>
</evidence>
<proteinExistence type="predicted"/>
<gene>
    <name evidence="2" type="ORF">PLEPLA_LOCUS47882</name>
</gene>
<dbReference type="EMBL" id="CADEAL010004458">
    <property type="protein sequence ID" value="CAB1460045.1"/>
    <property type="molecule type" value="Genomic_DNA"/>
</dbReference>
<comment type="caution">
    <text evidence="2">The sequence shown here is derived from an EMBL/GenBank/DDBJ whole genome shotgun (WGS) entry which is preliminary data.</text>
</comment>
<name>A0A9N7W4C2_PLEPL</name>
<dbReference type="AlphaFoldDB" id="A0A9N7W4C2"/>
<protein>
    <submittedName>
        <fullName evidence="2">Uncharacterized protein</fullName>
    </submittedName>
</protein>
<sequence length="101" mass="11252">MVVHVAGRMNAHVEMLARLHTRTKFSHTKAMGERGGKGGVRGGLLLLGEAGRRRRDTHRLRVRATPLPLPVTHRRRSGETRADGPLTSLTPTPYNFHRGFP</sequence>
<dbReference type="Proteomes" id="UP001153269">
    <property type="component" value="Unassembled WGS sequence"/>
</dbReference>
<organism evidence="2 3">
    <name type="scientific">Pleuronectes platessa</name>
    <name type="common">European plaice</name>
    <dbReference type="NCBI Taxonomy" id="8262"/>
    <lineage>
        <taxon>Eukaryota</taxon>
        <taxon>Metazoa</taxon>
        <taxon>Chordata</taxon>
        <taxon>Craniata</taxon>
        <taxon>Vertebrata</taxon>
        <taxon>Euteleostomi</taxon>
        <taxon>Actinopterygii</taxon>
        <taxon>Neopterygii</taxon>
        <taxon>Teleostei</taxon>
        <taxon>Neoteleostei</taxon>
        <taxon>Acanthomorphata</taxon>
        <taxon>Carangaria</taxon>
        <taxon>Pleuronectiformes</taxon>
        <taxon>Pleuronectoidei</taxon>
        <taxon>Pleuronectidae</taxon>
        <taxon>Pleuronectes</taxon>
    </lineage>
</organism>
<feature type="compositionally biased region" description="Basic residues" evidence="1">
    <location>
        <begin position="52"/>
        <end position="62"/>
    </location>
</feature>
<keyword evidence="3" id="KW-1185">Reference proteome</keyword>